<dbReference type="PROSITE" id="PS51932">
    <property type="entry name" value="BMV"/>
    <property type="match status" value="1"/>
</dbReference>
<keyword evidence="2" id="KW-1282">Carboxysome</keyword>
<dbReference type="InterPro" id="IPR004992">
    <property type="entry name" value="EutN_CcmL"/>
</dbReference>
<sequence>NNNHTTSQRQGKRKEYKNRNKIKGRLKMHVGRVIGTVVATRKDEKLVGTKLMITQPLDLDLTPKGEPLIAVDTVGAGIGELIVYTTGTASRIAARKMDAPIDAAIVGIIDEIDINKTLLNRE</sequence>
<organism evidence="5 6">
    <name type="scientific">Tissierella carlieri</name>
    <dbReference type="NCBI Taxonomy" id="689904"/>
    <lineage>
        <taxon>Bacteria</taxon>
        <taxon>Bacillati</taxon>
        <taxon>Bacillota</taxon>
        <taxon>Tissierellia</taxon>
        <taxon>Tissierellales</taxon>
        <taxon>Tissierellaceae</taxon>
        <taxon>Tissierella</taxon>
    </lineage>
</organism>
<dbReference type="RefSeq" id="WP_256313179.1">
    <property type="nucleotide sequence ID" value="NZ_JANGAC010000064.1"/>
</dbReference>
<evidence type="ECO:0000256" key="3">
    <source>
        <dbReference type="ARBA" id="ARBA00024446"/>
    </source>
</evidence>
<dbReference type="SUPFAM" id="SSF159133">
    <property type="entry name" value="EutN/CcmL-like"/>
    <property type="match status" value="1"/>
</dbReference>
<evidence type="ECO:0000256" key="4">
    <source>
        <dbReference type="SAM" id="MobiDB-lite"/>
    </source>
</evidence>
<protein>
    <submittedName>
        <fullName evidence="5">EutN/CcmL family microcompartment protein</fullName>
    </submittedName>
</protein>
<feature type="non-terminal residue" evidence="5">
    <location>
        <position position="1"/>
    </location>
</feature>
<dbReference type="InterPro" id="IPR036677">
    <property type="entry name" value="EutN_CcmL_sf"/>
</dbReference>
<evidence type="ECO:0000256" key="2">
    <source>
        <dbReference type="ARBA" id="ARBA00023669"/>
    </source>
</evidence>
<reference evidence="5 6" key="1">
    <citation type="submission" date="2022-06" db="EMBL/GenBank/DDBJ databases">
        <title>Isolation of gut microbiota from human fecal samples.</title>
        <authorList>
            <person name="Pamer E.G."/>
            <person name="Barat B."/>
            <person name="Waligurski E."/>
            <person name="Medina S."/>
            <person name="Paddock L."/>
            <person name="Mostad J."/>
        </authorList>
    </citation>
    <scope>NUCLEOTIDE SEQUENCE [LARGE SCALE GENOMIC DNA]</scope>
    <source>
        <strain evidence="5 6">DFI.7.95</strain>
    </source>
</reference>
<keyword evidence="3" id="KW-1283">Bacterial microcompartment</keyword>
<feature type="region of interest" description="Disordered" evidence="4">
    <location>
        <begin position="1"/>
        <end position="20"/>
    </location>
</feature>
<keyword evidence="6" id="KW-1185">Reference proteome</keyword>
<dbReference type="Gene3D" id="2.40.50.220">
    <property type="entry name" value="EutN/Ccml"/>
    <property type="match status" value="1"/>
</dbReference>
<gene>
    <name evidence="5" type="ORF">NE686_22535</name>
</gene>
<name>A0ABT1SHB5_9FIRM</name>
<evidence type="ECO:0000256" key="1">
    <source>
        <dbReference type="ARBA" id="ARBA00023587"/>
    </source>
</evidence>
<comment type="subcellular location">
    <subcellularLocation>
        <location evidence="1">Carboxysome</location>
    </subcellularLocation>
</comment>
<accession>A0ABT1SHB5</accession>
<comment type="caution">
    <text evidence="5">The sequence shown here is derived from an EMBL/GenBank/DDBJ whole genome shotgun (WGS) entry which is preliminary data.</text>
</comment>
<evidence type="ECO:0000313" key="5">
    <source>
        <dbReference type="EMBL" id="MCQ4925881.1"/>
    </source>
</evidence>
<evidence type="ECO:0000313" key="6">
    <source>
        <dbReference type="Proteomes" id="UP001524478"/>
    </source>
</evidence>
<dbReference type="Pfam" id="PF03319">
    <property type="entry name" value="EutN_CcmL"/>
    <property type="match status" value="1"/>
</dbReference>
<dbReference type="CDD" id="cd01614">
    <property type="entry name" value="EutN_CcmL"/>
    <property type="match status" value="1"/>
</dbReference>
<dbReference type="Proteomes" id="UP001524478">
    <property type="component" value="Unassembled WGS sequence"/>
</dbReference>
<dbReference type="PANTHER" id="PTHR36539">
    <property type="entry name" value="ETHANOLAMINE UTILIZATION PROTEIN EUTN"/>
    <property type="match status" value="1"/>
</dbReference>
<proteinExistence type="predicted"/>
<feature type="compositionally biased region" description="Basic residues" evidence="4">
    <location>
        <begin position="10"/>
        <end position="20"/>
    </location>
</feature>
<dbReference type="EMBL" id="JANGAC010000064">
    <property type="protein sequence ID" value="MCQ4925881.1"/>
    <property type="molecule type" value="Genomic_DNA"/>
</dbReference>